<dbReference type="GO" id="GO:0016868">
    <property type="term" value="F:intramolecular phosphotransferase activity"/>
    <property type="evidence" value="ECO:0007669"/>
    <property type="project" value="InterPro"/>
</dbReference>
<dbReference type="Pfam" id="PF02878">
    <property type="entry name" value="PGM_PMM_I"/>
    <property type="match status" value="1"/>
</dbReference>
<sequence>MDQELLDKVIKAYDIRGLVDEEISADFTFALGIAFAKFIEQEREPATIVVGEDMRPSSPDLATAFSDGITSQGLDVIRIGLCSTDQLYFASGALNMPGAMFTASHNPAQYNGIKLCRSGAKPIGQESGLGWIKSAIAQGSPIPNRPMGKERSQDLLADYVKFLFSLFPEKSFAPDFQSRPLRIAIDAGNGMGGHTAPAVMREINAVVDGIYFELDGSFPNHEANPIDPKNLVDLQNLVKEKGSDIGLAFDGDADRCFLVDEKGELVSPSALTALIAKRELIKNPGASIIYNLISSKAVPEVITESGGKALRSRVGHSYIKQMMAAEGAVFGGEHSGHFYFKDFWSADSGMLAALHAIAALLENQMKLSELMQSFNRYSLSGEINTTVADQGKAIEKINSYFKDYEPGLTFDELDGLTVSAKNWWFNLRSSNTEPLLRLNVEADTQEQMATMRDLVLQLIGNG</sequence>
<protein>
    <submittedName>
        <fullName evidence="11">Phosphoglucosamine mutase</fullName>
    </submittedName>
</protein>
<dbReference type="Gene3D" id="3.40.120.10">
    <property type="entry name" value="Alpha-D-Glucose-1,6-Bisphosphate, subunit A, domain 3"/>
    <property type="match status" value="3"/>
</dbReference>
<dbReference type="Proteomes" id="UP000054017">
    <property type="component" value="Unassembled WGS sequence"/>
</dbReference>
<feature type="domain" description="Alpha-D-phosphohexomutase C-terminal" evidence="7">
    <location>
        <begin position="382"/>
        <end position="455"/>
    </location>
</feature>
<dbReference type="SUPFAM" id="SSF55957">
    <property type="entry name" value="Phosphoglucomutase, C-terminal domain"/>
    <property type="match status" value="1"/>
</dbReference>
<dbReference type="InterPro" id="IPR005846">
    <property type="entry name" value="A-D-PHexomutase_a/b/a-III"/>
</dbReference>
<dbReference type="AlphaFoldDB" id="A0A0R2PAI7"/>
<comment type="caution">
    <text evidence="11">The sequence shown here is derived from an EMBL/GenBank/DDBJ whole genome shotgun (WGS) entry which is preliminary data.</text>
</comment>
<feature type="domain" description="Alpha-D-phosphohexomutase alpha/beta/alpha" evidence="8">
    <location>
        <begin position="9"/>
        <end position="127"/>
    </location>
</feature>
<dbReference type="NCBIfam" id="NF007088">
    <property type="entry name" value="PRK09542.1"/>
    <property type="match status" value="1"/>
</dbReference>
<reference evidence="11 12" key="1">
    <citation type="submission" date="2015-10" db="EMBL/GenBank/DDBJ databases">
        <title>Metagenome-Assembled Genomes uncover a global brackish microbiome.</title>
        <authorList>
            <person name="Hugerth L.W."/>
            <person name="Larsson J."/>
            <person name="Alneberg J."/>
            <person name="Lindh M.V."/>
            <person name="Legrand C."/>
            <person name="Pinhassi J."/>
            <person name="Andersson A.F."/>
        </authorList>
    </citation>
    <scope>NUCLEOTIDE SEQUENCE [LARGE SCALE GENOMIC DNA]</scope>
    <source>
        <strain evidence="11">BACL2 MAG-121220-bin52</strain>
    </source>
</reference>
<dbReference type="GO" id="GO:0005975">
    <property type="term" value="P:carbohydrate metabolic process"/>
    <property type="evidence" value="ECO:0007669"/>
    <property type="project" value="InterPro"/>
</dbReference>
<proteinExistence type="inferred from homology"/>
<dbReference type="Gene3D" id="3.30.310.50">
    <property type="entry name" value="Alpha-D-phosphohexomutase, C-terminal domain"/>
    <property type="match status" value="1"/>
</dbReference>
<dbReference type="InterPro" id="IPR016055">
    <property type="entry name" value="A-D-PHexomutase_a/b/a-I/II/III"/>
</dbReference>
<keyword evidence="5" id="KW-0460">Magnesium</keyword>
<keyword evidence="4" id="KW-0479">Metal-binding</keyword>
<dbReference type="EMBL" id="LIAX01000001">
    <property type="protein sequence ID" value="KRO33899.1"/>
    <property type="molecule type" value="Genomic_DNA"/>
</dbReference>
<dbReference type="CDD" id="cd03089">
    <property type="entry name" value="PMM_PGM"/>
    <property type="match status" value="1"/>
</dbReference>
<evidence type="ECO:0000259" key="8">
    <source>
        <dbReference type="Pfam" id="PF02878"/>
    </source>
</evidence>
<evidence type="ECO:0000313" key="12">
    <source>
        <dbReference type="Proteomes" id="UP000054017"/>
    </source>
</evidence>
<dbReference type="PANTHER" id="PTHR43771:SF1">
    <property type="entry name" value="PHOSPHOMANNOMUTASE"/>
    <property type="match status" value="1"/>
</dbReference>
<dbReference type="InterPro" id="IPR005843">
    <property type="entry name" value="A-D-PHexomutase_C"/>
</dbReference>
<keyword evidence="3" id="KW-0597">Phosphoprotein</keyword>
<dbReference type="PRINTS" id="PR00509">
    <property type="entry name" value="PGMPMM"/>
</dbReference>
<dbReference type="Pfam" id="PF02880">
    <property type="entry name" value="PGM_PMM_III"/>
    <property type="match status" value="1"/>
</dbReference>
<dbReference type="Pfam" id="PF00408">
    <property type="entry name" value="PGM_PMM_IV"/>
    <property type="match status" value="1"/>
</dbReference>
<comment type="similarity">
    <text evidence="2">Belongs to the phosphohexose mutase family.</text>
</comment>
<gene>
    <name evidence="11" type="primary">manB</name>
    <name evidence="11" type="ORF">ABR65_03940</name>
</gene>
<evidence type="ECO:0000313" key="11">
    <source>
        <dbReference type="EMBL" id="KRO33899.1"/>
    </source>
</evidence>
<dbReference type="InterPro" id="IPR005845">
    <property type="entry name" value="A-D-PHexomutase_a/b/a-II"/>
</dbReference>
<keyword evidence="6" id="KW-0413">Isomerase</keyword>
<evidence type="ECO:0000256" key="2">
    <source>
        <dbReference type="ARBA" id="ARBA00010231"/>
    </source>
</evidence>
<feature type="domain" description="Alpha-D-phosphohexomutase alpha/beta/alpha" evidence="10">
    <location>
        <begin position="270"/>
        <end position="377"/>
    </location>
</feature>
<comment type="cofactor">
    <cofactor evidence="1">
        <name>Mg(2+)</name>
        <dbReference type="ChEBI" id="CHEBI:18420"/>
    </cofactor>
</comment>
<accession>A0A0R2PAI7</accession>
<dbReference type="InterPro" id="IPR005844">
    <property type="entry name" value="A-D-PHexomutase_a/b/a-I"/>
</dbReference>
<evidence type="ECO:0000256" key="6">
    <source>
        <dbReference type="ARBA" id="ARBA00023235"/>
    </source>
</evidence>
<dbReference type="InterPro" id="IPR005841">
    <property type="entry name" value="Alpha-D-phosphohexomutase_SF"/>
</dbReference>
<evidence type="ECO:0000256" key="3">
    <source>
        <dbReference type="ARBA" id="ARBA00022553"/>
    </source>
</evidence>
<dbReference type="Pfam" id="PF02879">
    <property type="entry name" value="PGM_PMM_II"/>
    <property type="match status" value="1"/>
</dbReference>
<evidence type="ECO:0000256" key="5">
    <source>
        <dbReference type="ARBA" id="ARBA00022842"/>
    </source>
</evidence>
<dbReference type="InterPro" id="IPR036900">
    <property type="entry name" value="A-D-PHexomutase_C_sf"/>
</dbReference>
<name>A0A0R2PAI7_9ACTN</name>
<dbReference type="GO" id="GO:0046872">
    <property type="term" value="F:metal ion binding"/>
    <property type="evidence" value="ECO:0007669"/>
    <property type="project" value="UniProtKB-KW"/>
</dbReference>
<organism evidence="11 12">
    <name type="scientific">Actinobacteria bacterium BACL2 MAG-121220-bin52</name>
    <dbReference type="NCBI Taxonomy" id="1655573"/>
    <lineage>
        <taxon>Bacteria</taxon>
        <taxon>Bacillati</taxon>
        <taxon>Actinomycetota</taxon>
        <taxon>Actinomycetes</taxon>
        <taxon>Actinomycetes incertae sedis</taxon>
        <taxon>ac1 cluster</taxon>
    </lineage>
</organism>
<dbReference type="PANTHER" id="PTHR43771">
    <property type="entry name" value="PHOSPHOMANNOMUTASE"/>
    <property type="match status" value="1"/>
</dbReference>
<evidence type="ECO:0000256" key="4">
    <source>
        <dbReference type="ARBA" id="ARBA00022723"/>
    </source>
</evidence>
<evidence type="ECO:0000259" key="10">
    <source>
        <dbReference type="Pfam" id="PF02880"/>
    </source>
</evidence>
<evidence type="ECO:0000259" key="7">
    <source>
        <dbReference type="Pfam" id="PF00408"/>
    </source>
</evidence>
<evidence type="ECO:0000256" key="1">
    <source>
        <dbReference type="ARBA" id="ARBA00001946"/>
    </source>
</evidence>
<feature type="domain" description="Alpha-D-phosphohexomutase alpha/beta/alpha" evidence="9">
    <location>
        <begin position="159"/>
        <end position="263"/>
    </location>
</feature>
<evidence type="ECO:0000259" key="9">
    <source>
        <dbReference type="Pfam" id="PF02879"/>
    </source>
</evidence>
<dbReference type="SUPFAM" id="SSF53738">
    <property type="entry name" value="Phosphoglucomutase, first 3 domains"/>
    <property type="match status" value="3"/>
</dbReference>